<keyword evidence="4" id="KW-0675">Receptor</keyword>
<comment type="caution">
    <text evidence="4">The sequence shown here is derived from an EMBL/GenBank/DDBJ whole genome shotgun (WGS) entry which is preliminary data.</text>
</comment>
<evidence type="ECO:0000256" key="1">
    <source>
        <dbReference type="PROSITE-ProRule" id="PRU00461"/>
    </source>
</evidence>
<keyword evidence="4" id="KW-0449">Lipoprotein</keyword>
<feature type="transmembrane region" description="Helical" evidence="3">
    <location>
        <begin position="780"/>
        <end position="798"/>
    </location>
</feature>
<evidence type="ECO:0000256" key="2">
    <source>
        <dbReference type="SAM" id="MobiDB-lite"/>
    </source>
</evidence>
<feature type="compositionally biased region" description="Basic and acidic residues" evidence="2">
    <location>
        <begin position="690"/>
        <end position="699"/>
    </location>
</feature>
<protein>
    <submittedName>
        <fullName evidence="4">Low-density lipoprotein receptor-related protein 4</fullName>
    </submittedName>
</protein>
<keyword evidence="3" id="KW-1133">Transmembrane helix</keyword>
<sequence length="865" mass="95004">MLFPTANAIHFISQDVDDYTADVVVPVDVAAQTITSVAMDPINGVIYYATLDTFGIHRVNLTGENQTSILDEHPTAITSLEVDYATQNVYFVDSYENRLEVASTDGRRRRVLHDGLVSPTGLALDPVSLTMFYIDTGDIDREESPKIYSAAMDGSSPEAIVTGHPLNHPLYIAVDNGDGVDGLIYWTDVGTNMVYCASLLGEEPRAIAGFGPLDIGSVVHGVAFFGGHVFFTDSGLRKIYESTTILMDKSVYMEGFNYLSDIKIVETRKGHIGGCLNTSRCDYLCLPNPNVPSKQTCACATGIEPLPDGSCPEVPNTFLLVAGQNSLRRIALDNPSGEYVDIPLYDSLDGYGVNAVDYLLTARGEGYIYFAEMKTPSGVAGDNVWRSRIRRQCMFEQNGDGSEIIHEEDTGIIEDIAVDWTTGNVYFTLNAVGNSRADSHVAMVSGRGAGNKVTLVNTTLHKPRGIALHPLQNTMFWTDFGDPPKVETARMNGMSRTPIITRGQMPFSNLLHPNDVIVDLNTDLVYFCDGGAGIIGATTFLGNAGEIIVAVDDNPDLRRSQPTKLFIRKPWSLTMRHFSPSDRDDDPETEEAELFWSDPEFHLMSSVSLVTTGRSTTGIEKTHLRNILERTTLYKPLAVQFVSIDGHKPGEITGLTTMPCSTHSCEYLCLNINATHFHCLCPDSVPNCRPRTEPTERPTRLTPTTPPSETLPQHPPLRNQATRAPPHLLPRRPRFHTLLNRNEPAGQGQKSDGQGGQTMKQTGNQEEEGSLQDLGVGGDVLVVAFVLFAVFVVGILYLSHRARRKYDQVDRATMILGSETPLRPLPSPHRAPPPSFLPSPQLTRRKATLFISPRNSVTLSQQLRV</sequence>
<dbReference type="InterPro" id="IPR050778">
    <property type="entry name" value="Cueball_EGF_LRP_Nidogen"/>
</dbReference>
<dbReference type="EMBL" id="CASHTH010000681">
    <property type="protein sequence ID" value="CAI8006360.1"/>
    <property type="molecule type" value="Genomic_DNA"/>
</dbReference>
<dbReference type="PROSITE" id="PS51120">
    <property type="entry name" value="LDLRB"/>
    <property type="match status" value="1"/>
</dbReference>
<dbReference type="SMART" id="SM00135">
    <property type="entry name" value="LY"/>
    <property type="match status" value="7"/>
</dbReference>
<keyword evidence="5" id="KW-1185">Reference proteome</keyword>
<evidence type="ECO:0000313" key="4">
    <source>
        <dbReference type="EMBL" id="CAI8006360.1"/>
    </source>
</evidence>
<dbReference type="AlphaFoldDB" id="A0AA35R7S0"/>
<dbReference type="SUPFAM" id="SSF63825">
    <property type="entry name" value="YWTD domain"/>
    <property type="match status" value="1"/>
</dbReference>
<feature type="compositionally biased region" description="Low complexity" evidence="2">
    <location>
        <begin position="700"/>
        <end position="712"/>
    </location>
</feature>
<evidence type="ECO:0000313" key="5">
    <source>
        <dbReference type="Proteomes" id="UP001174909"/>
    </source>
</evidence>
<feature type="repeat" description="LDL-receptor class B" evidence="1">
    <location>
        <begin position="87"/>
        <end position="128"/>
    </location>
</feature>
<dbReference type="Pfam" id="PF00058">
    <property type="entry name" value="Ldl_recept_b"/>
    <property type="match status" value="1"/>
</dbReference>
<dbReference type="PANTHER" id="PTHR46513">
    <property type="entry name" value="VITELLOGENIN RECEPTOR-LIKE PROTEIN-RELATED-RELATED"/>
    <property type="match status" value="1"/>
</dbReference>
<proteinExistence type="predicted"/>
<dbReference type="Gene3D" id="2.120.10.30">
    <property type="entry name" value="TolB, C-terminal domain"/>
    <property type="match status" value="2"/>
</dbReference>
<keyword evidence="3" id="KW-0812">Transmembrane</keyword>
<reference evidence="4" key="1">
    <citation type="submission" date="2023-03" db="EMBL/GenBank/DDBJ databases">
        <authorList>
            <person name="Steffen K."/>
            <person name="Cardenas P."/>
        </authorList>
    </citation>
    <scope>NUCLEOTIDE SEQUENCE</scope>
</reference>
<name>A0AA35R7S0_GEOBA</name>
<organism evidence="4 5">
    <name type="scientific">Geodia barretti</name>
    <name type="common">Barrett's horny sponge</name>
    <dbReference type="NCBI Taxonomy" id="519541"/>
    <lineage>
        <taxon>Eukaryota</taxon>
        <taxon>Metazoa</taxon>
        <taxon>Porifera</taxon>
        <taxon>Demospongiae</taxon>
        <taxon>Heteroscleromorpha</taxon>
        <taxon>Tetractinellida</taxon>
        <taxon>Astrophorina</taxon>
        <taxon>Geodiidae</taxon>
        <taxon>Geodia</taxon>
    </lineage>
</organism>
<dbReference type="InterPro" id="IPR011042">
    <property type="entry name" value="6-blade_b-propeller_TolB-like"/>
</dbReference>
<dbReference type="Proteomes" id="UP001174909">
    <property type="component" value="Unassembled WGS sequence"/>
</dbReference>
<accession>A0AA35R7S0</accession>
<dbReference type="InterPro" id="IPR000033">
    <property type="entry name" value="LDLR_classB_rpt"/>
</dbReference>
<evidence type="ECO:0000256" key="3">
    <source>
        <dbReference type="SAM" id="Phobius"/>
    </source>
</evidence>
<feature type="region of interest" description="Disordered" evidence="2">
    <location>
        <begin position="690"/>
        <end position="771"/>
    </location>
</feature>
<gene>
    <name evidence="4" type="ORF">GBAR_LOCUS4664</name>
</gene>
<dbReference type="SUPFAM" id="SSF101898">
    <property type="entry name" value="NHL repeat"/>
    <property type="match status" value="1"/>
</dbReference>
<keyword evidence="3" id="KW-0472">Membrane</keyword>